<dbReference type="GO" id="GO:0006390">
    <property type="term" value="P:mitochondrial transcription"/>
    <property type="evidence" value="ECO:0007669"/>
    <property type="project" value="TreeGrafter"/>
</dbReference>
<feature type="domain" description="DNA-directed RNA polymerase N-terminal" evidence="12">
    <location>
        <begin position="148"/>
        <end position="466"/>
    </location>
</feature>
<evidence type="ECO:0000256" key="5">
    <source>
        <dbReference type="ARBA" id="ARBA00022695"/>
    </source>
</evidence>
<evidence type="ECO:0000313" key="14">
    <source>
        <dbReference type="RefSeq" id="XP_030523586.1"/>
    </source>
</evidence>
<dbReference type="SMART" id="SM01311">
    <property type="entry name" value="RPOL_N"/>
    <property type="match status" value="1"/>
</dbReference>
<keyword evidence="5 9" id="KW-0548">Nucleotidyltransferase</keyword>
<evidence type="ECO:0000256" key="6">
    <source>
        <dbReference type="ARBA" id="ARBA00022946"/>
    </source>
</evidence>
<evidence type="ECO:0000256" key="3">
    <source>
        <dbReference type="ARBA" id="ARBA00022478"/>
    </source>
</evidence>
<keyword evidence="13" id="KW-1185">Reference proteome</keyword>
<evidence type="ECO:0000256" key="10">
    <source>
        <dbReference type="SAM" id="Coils"/>
    </source>
</evidence>
<dbReference type="Gene3D" id="1.10.287.260">
    <property type="match status" value="1"/>
</dbReference>
<evidence type="ECO:0000256" key="11">
    <source>
        <dbReference type="SAM" id="MobiDB-lite"/>
    </source>
</evidence>
<evidence type="ECO:0000256" key="9">
    <source>
        <dbReference type="RuleBase" id="RU003805"/>
    </source>
</evidence>
<dbReference type="Gene3D" id="3.30.70.370">
    <property type="match status" value="1"/>
</dbReference>
<dbReference type="SUPFAM" id="SSF56672">
    <property type="entry name" value="DNA/RNA polymerases"/>
    <property type="match status" value="1"/>
</dbReference>
<proteinExistence type="inferred from homology"/>
<dbReference type="InterPro" id="IPR043502">
    <property type="entry name" value="DNA/RNA_pol_sf"/>
</dbReference>
<sequence>MASTSAPSSFSPTSATQLHSSRPRNPSRKNLLYLSNRPSIPLFKLSRSFPFPFPFPSSLNLKPPPSPTHLHPLRDTVHDNYLEILHKPADFPSPIEQIADPESRPRIFIQDPPWIYPIFFKNVYRKARREAELELKEMARRKYNLLRRRQIRAETEAWEKMVEEYRELEREMRDRKLAPNLPRVKALFLGWFDPLKEAIEKEQRMQRTKKNKAAYAPHIDLLSPEKMAVIVMHKMMALVMVGHMDRCVELVQAAVHVGMAVEQEVMVQSLLEKAKSNRKKMNLVEPEADLDKDKVMRQRRVNGLIKRKRFNEVKKLVKEEEFKPWGRDTQAKLGTRLIELLTETAFVQPPVKQLVEGPPDVRPAFRHKLKMVKKDPGQKILKRYGVIECDPLILEKLDVNAKHMLAPYMPMLVPPRKWKGYDKGAYFFLPSYAMRTHGSRKQQDALKNVSEEQMHNVFKALDTLGSTKWRVNRRVLAVVENLWAQGGSVGGLIERLDLPLPDKDVSEDGDELELWKWNVRKAKKVNRERHAQRCDIELKLSVARKMKEEEGFYYPHNLDFRGRAYPMHSHLNHLSSDLCRGVLEFAEGRPLGKSGLHWLKIRLANLYSGGVEKLSHDGRLAFVENHLDDIFDSAEKPLDGNRWWLTAEDPFQCLATCINLSEALKSSSPYTAISHLPIHQDGSCNGLQHYAALGRDSMEAAAVNLVAAEKPADVYSEIAARVHDIMKRDSNRDPATYPNAALAKVLLGQVDRKLVKQTVMTSVYGVTFVGAREQIKRRLEEKGVLGDERLLFTAACYAAKIIAAENQPVRWTTPLGLPVVQPYYKNKRHLIRTTLQILALQREGDLVDVRRQRTAFPPNFVHSLDGSHMMMTAVACREAGLHFAGVHDSFWTHACDVDQMNWILREKFVELYNMPILENLLESFQTSYPALTFPSLPDRGNFDLREVLKSPYFFN</sequence>
<name>A0A8B8NM49_9MYRT</name>
<evidence type="ECO:0000256" key="2">
    <source>
        <dbReference type="ARBA" id="ARBA00012418"/>
    </source>
</evidence>
<dbReference type="Pfam" id="PF14700">
    <property type="entry name" value="RPOL_N"/>
    <property type="match status" value="1"/>
</dbReference>
<gene>
    <name evidence="14" type="primary">LOC115736179</name>
</gene>
<evidence type="ECO:0000256" key="8">
    <source>
        <dbReference type="ARBA" id="ARBA00048552"/>
    </source>
</evidence>
<dbReference type="PANTHER" id="PTHR10102">
    <property type="entry name" value="DNA-DIRECTED RNA POLYMERASE, MITOCHONDRIAL"/>
    <property type="match status" value="1"/>
</dbReference>
<feature type="compositionally biased region" description="Low complexity" evidence="11">
    <location>
        <begin position="1"/>
        <end position="16"/>
    </location>
</feature>
<dbReference type="InterPro" id="IPR046950">
    <property type="entry name" value="DNA-dir_Rpol_C_phage-type"/>
</dbReference>
<keyword evidence="7 9" id="KW-0804">Transcription</keyword>
<keyword evidence="4 9" id="KW-0808">Transferase</keyword>
<dbReference type="GO" id="GO:0034245">
    <property type="term" value="C:mitochondrial DNA-directed RNA polymerase complex"/>
    <property type="evidence" value="ECO:0007669"/>
    <property type="project" value="TreeGrafter"/>
</dbReference>
<comment type="catalytic activity">
    <reaction evidence="8 9">
        <text>RNA(n) + a ribonucleoside 5'-triphosphate = RNA(n+1) + diphosphate</text>
        <dbReference type="Rhea" id="RHEA:21248"/>
        <dbReference type="Rhea" id="RHEA-COMP:14527"/>
        <dbReference type="Rhea" id="RHEA-COMP:17342"/>
        <dbReference type="ChEBI" id="CHEBI:33019"/>
        <dbReference type="ChEBI" id="CHEBI:61557"/>
        <dbReference type="ChEBI" id="CHEBI:140395"/>
        <dbReference type="EC" id="2.7.7.6"/>
    </reaction>
</comment>
<feature type="coiled-coil region" evidence="10">
    <location>
        <begin position="121"/>
        <end position="171"/>
    </location>
</feature>
<dbReference type="PANTHER" id="PTHR10102:SF1">
    <property type="entry name" value="DNA-DIRECTED RNA POLYMERASE 3, CHLOROPLASTIC"/>
    <property type="match status" value="1"/>
</dbReference>
<protein>
    <recommendedName>
        <fullName evidence="2 9">DNA-directed RNA polymerase</fullName>
        <ecNumber evidence="2 9">2.7.7.6</ecNumber>
    </recommendedName>
</protein>
<organism evidence="13 14">
    <name type="scientific">Rhodamnia argentea</name>
    <dbReference type="NCBI Taxonomy" id="178133"/>
    <lineage>
        <taxon>Eukaryota</taxon>
        <taxon>Viridiplantae</taxon>
        <taxon>Streptophyta</taxon>
        <taxon>Embryophyta</taxon>
        <taxon>Tracheophyta</taxon>
        <taxon>Spermatophyta</taxon>
        <taxon>Magnoliopsida</taxon>
        <taxon>eudicotyledons</taxon>
        <taxon>Gunneridae</taxon>
        <taxon>Pentapetalae</taxon>
        <taxon>rosids</taxon>
        <taxon>malvids</taxon>
        <taxon>Myrtales</taxon>
        <taxon>Myrtaceae</taxon>
        <taxon>Myrtoideae</taxon>
        <taxon>Myrteae</taxon>
        <taxon>Australasian group</taxon>
        <taxon>Rhodamnia</taxon>
    </lineage>
</organism>
<dbReference type="InterPro" id="IPR002092">
    <property type="entry name" value="DNA-dir_Rpol_phage-type"/>
</dbReference>
<evidence type="ECO:0000256" key="4">
    <source>
        <dbReference type="ARBA" id="ARBA00022679"/>
    </source>
</evidence>
<comment type="similarity">
    <text evidence="1 9">Belongs to the phage and mitochondrial RNA polymerase family.</text>
</comment>
<dbReference type="InterPro" id="IPR024075">
    <property type="entry name" value="DNA-dir_RNA_pol_helix_hairp_sf"/>
</dbReference>
<dbReference type="PROSITE" id="PS00489">
    <property type="entry name" value="RNA_POL_PHAGE_2"/>
    <property type="match status" value="1"/>
</dbReference>
<feature type="region of interest" description="Disordered" evidence="11">
    <location>
        <begin position="1"/>
        <end position="31"/>
    </location>
</feature>
<evidence type="ECO:0000259" key="12">
    <source>
        <dbReference type="SMART" id="SM01311"/>
    </source>
</evidence>
<reference evidence="14" key="1">
    <citation type="submission" date="2025-08" db="UniProtKB">
        <authorList>
            <consortium name="RefSeq"/>
        </authorList>
    </citation>
    <scope>IDENTIFICATION</scope>
    <source>
        <tissue evidence="14">Leaf</tissue>
    </source>
</reference>
<dbReference type="PROSITE" id="PS00900">
    <property type="entry name" value="RNA_POL_PHAGE_1"/>
    <property type="match status" value="1"/>
</dbReference>
<dbReference type="GO" id="GO:0003899">
    <property type="term" value="F:DNA-directed RNA polymerase activity"/>
    <property type="evidence" value="ECO:0007669"/>
    <property type="project" value="UniProtKB-EC"/>
</dbReference>
<dbReference type="Pfam" id="PF00940">
    <property type="entry name" value="RNA_pol"/>
    <property type="match status" value="2"/>
</dbReference>
<dbReference type="FunFam" id="1.10.1320.10:FF:000001">
    <property type="entry name" value="DNA-directed RNA polymerase"/>
    <property type="match status" value="1"/>
</dbReference>
<keyword evidence="10" id="KW-0175">Coiled coil</keyword>
<dbReference type="EC" id="2.7.7.6" evidence="2 9"/>
<dbReference type="Gene3D" id="1.10.1320.10">
    <property type="entry name" value="DNA-directed RNA polymerase, N-terminal domain"/>
    <property type="match status" value="1"/>
</dbReference>
<keyword evidence="3 9" id="KW-0240">DNA-directed RNA polymerase</keyword>
<evidence type="ECO:0000313" key="13">
    <source>
        <dbReference type="Proteomes" id="UP000827889"/>
    </source>
</evidence>
<dbReference type="GO" id="GO:0003677">
    <property type="term" value="F:DNA binding"/>
    <property type="evidence" value="ECO:0007669"/>
    <property type="project" value="InterPro"/>
</dbReference>
<dbReference type="Gene3D" id="1.10.150.20">
    <property type="entry name" value="5' to 3' exonuclease, C-terminal subdomain"/>
    <property type="match status" value="1"/>
</dbReference>
<dbReference type="Proteomes" id="UP000827889">
    <property type="component" value="Chromosome 4"/>
</dbReference>
<comment type="function">
    <text evidence="9">DNA-dependent RNA polymerase catalyzes the transcription of DNA into RNA using the four ribonucleoside triphosphates as substrates.</text>
</comment>
<dbReference type="GeneID" id="115736179"/>
<accession>A0A8B8NM49</accession>
<dbReference type="FunFam" id="1.10.287.280:FF:000001">
    <property type="entry name" value="DNA-directed RNA polymerase"/>
    <property type="match status" value="1"/>
</dbReference>
<dbReference type="AlphaFoldDB" id="A0A8B8NM49"/>
<dbReference type="RefSeq" id="XP_030523586.1">
    <property type="nucleotide sequence ID" value="XM_030667726.2"/>
</dbReference>
<dbReference type="FunFam" id="1.10.287.260:FF:000001">
    <property type="entry name" value="DNA-directed RNA polymerase"/>
    <property type="match status" value="1"/>
</dbReference>
<dbReference type="InterPro" id="IPR029262">
    <property type="entry name" value="RPOL_N"/>
</dbReference>
<evidence type="ECO:0000256" key="1">
    <source>
        <dbReference type="ARBA" id="ARBA00009493"/>
    </source>
</evidence>
<dbReference type="InterPro" id="IPR037159">
    <property type="entry name" value="RNA_POL_N_sf"/>
</dbReference>
<keyword evidence="6" id="KW-0809">Transit peptide</keyword>
<evidence type="ECO:0000256" key="7">
    <source>
        <dbReference type="ARBA" id="ARBA00023163"/>
    </source>
</evidence>
<dbReference type="Gene3D" id="1.10.287.280">
    <property type="match status" value="1"/>
</dbReference>